<dbReference type="PANTHER" id="PTHR37953:SF1">
    <property type="entry name" value="UPF0127 PROTEIN MJ1496"/>
    <property type="match status" value="1"/>
</dbReference>
<dbReference type="EMBL" id="JBDIZK010000005">
    <property type="protein sequence ID" value="MEN3747394.1"/>
    <property type="molecule type" value="Genomic_DNA"/>
</dbReference>
<keyword evidence="3" id="KW-1185">Reference proteome</keyword>
<accession>A0ABV0B722</accession>
<organism evidence="2 3">
    <name type="scientific">Sphingomonas rustica</name>
    <dbReference type="NCBI Taxonomy" id="3103142"/>
    <lineage>
        <taxon>Bacteria</taxon>
        <taxon>Pseudomonadati</taxon>
        <taxon>Pseudomonadota</taxon>
        <taxon>Alphaproteobacteria</taxon>
        <taxon>Sphingomonadales</taxon>
        <taxon>Sphingomonadaceae</taxon>
        <taxon>Sphingomonas</taxon>
    </lineage>
</organism>
<gene>
    <name evidence="2" type="ORF">TPR58_09460</name>
</gene>
<dbReference type="InterPro" id="IPR038695">
    <property type="entry name" value="Saro_0823-like_sf"/>
</dbReference>
<keyword evidence="1" id="KW-0732">Signal</keyword>
<dbReference type="Proteomes" id="UP001427805">
    <property type="component" value="Unassembled WGS sequence"/>
</dbReference>
<proteinExistence type="predicted"/>
<dbReference type="PANTHER" id="PTHR37953">
    <property type="entry name" value="UPF0127 PROTEIN MJ1496"/>
    <property type="match status" value="1"/>
</dbReference>
<feature type="signal peptide" evidence="1">
    <location>
        <begin position="1"/>
        <end position="31"/>
    </location>
</feature>
<comment type="caution">
    <text evidence="2">The sequence shown here is derived from an EMBL/GenBank/DDBJ whole genome shotgun (WGS) entry which is preliminary data.</text>
</comment>
<dbReference type="Gene3D" id="2.60.120.1140">
    <property type="entry name" value="Protein of unknown function DUF192"/>
    <property type="match status" value="1"/>
</dbReference>
<sequence length="171" mass="18217">MVFEYALRAAIAATILFGPTASALTPADAQAARPATATIEVVVTTASGTPHRFQVEHARTPEAQSRGLMYRTDLPRDGGMLFAPYPGDGSPPREAGFWMHNTPTPLDILFIRPDGVIARIAANAKPLDDTRIVSGEAVSAVLELNGGRAAELGIAEGDRVDWPGRKRGRTK</sequence>
<dbReference type="Pfam" id="PF02643">
    <property type="entry name" value="DUF192"/>
    <property type="match status" value="1"/>
</dbReference>
<protein>
    <submittedName>
        <fullName evidence="2">DUF192 domain-containing protein</fullName>
    </submittedName>
</protein>
<reference evidence="2 3" key="1">
    <citation type="submission" date="2024-05" db="EMBL/GenBank/DDBJ databases">
        <title>Sphingomonas sp. HF-S3 16S ribosomal RNA gene Genome sequencing and assembly.</title>
        <authorList>
            <person name="Lee H."/>
        </authorList>
    </citation>
    <scope>NUCLEOTIDE SEQUENCE [LARGE SCALE GENOMIC DNA]</scope>
    <source>
        <strain evidence="2 3">HF-S3</strain>
    </source>
</reference>
<dbReference type="InterPro" id="IPR003795">
    <property type="entry name" value="DUF192"/>
</dbReference>
<dbReference type="RefSeq" id="WP_346246395.1">
    <property type="nucleotide sequence ID" value="NZ_JBDIZK010000005.1"/>
</dbReference>
<evidence type="ECO:0000256" key="1">
    <source>
        <dbReference type="SAM" id="SignalP"/>
    </source>
</evidence>
<feature type="chain" id="PRO_5047182219" evidence="1">
    <location>
        <begin position="32"/>
        <end position="171"/>
    </location>
</feature>
<evidence type="ECO:0000313" key="3">
    <source>
        <dbReference type="Proteomes" id="UP001427805"/>
    </source>
</evidence>
<name>A0ABV0B722_9SPHN</name>
<evidence type="ECO:0000313" key="2">
    <source>
        <dbReference type="EMBL" id="MEN3747394.1"/>
    </source>
</evidence>